<organism evidence="10 11">
    <name type="scientific">Limosilactobacillus mucosae</name>
    <name type="common">Lactobacillus mucosae</name>
    <dbReference type="NCBI Taxonomy" id="97478"/>
    <lineage>
        <taxon>Bacteria</taxon>
        <taxon>Bacillati</taxon>
        <taxon>Bacillota</taxon>
        <taxon>Bacilli</taxon>
        <taxon>Lactobacillales</taxon>
        <taxon>Lactobacillaceae</taxon>
        <taxon>Limosilactobacillus</taxon>
    </lineage>
</organism>
<protein>
    <submittedName>
        <fullName evidence="10">ABC transporter permease</fullName>
    </submittedName>
</protein>
<comment type="subcellular location">
    <subcellularLocation>
        <location evidence="1">Cell membrane</location>
        <topology evidence="1">Multi-pass membrane protein</topology>
    </subcellularLocation>
</comment>
<evidence type="ECO:0000256" key="2">
    <source>
        <dbReference type="ARBA" id="ARBA00007783"/>
    </source>
</evidence>
<dbReference type="GO" id="GO:0005886">
    <property type="term" value="C:plasma membrane"/>
    <property type="evidence" value="ECO:0007669"/>
    <property type="project" value="UniProtKB-SubCell"/>
</dbReference>
<evidence type="ECO:0000256" key="8">
    <source>
        <dbReference type="SAM" id="Phobius"/>
    </source>
</evidence>
<dbReference type="GO" id="GO:0140359">
    <property type="term" value="F:ABC-type transporter activity"/>
    <property type="evidence" value="ECO:0007669"/>
    <property type="project" value="InterPro"/>
</dbReference>
<dbReference type="InterPro" id="IPR013525">
    <property type="entry name" value="ABC2_TM"/>
</dbReference>
<evidence type="ECO:0000259" key="9">
    <source>
        <dbReference type="PROSITE" id="PS51012"/>
    </source>
</evidence>
<evidence type="ECO:0000256" key="6">
    <source>
        <dbReference type="ARBA" id="ARBA00022989"/>
    </source>
</evidence>
<dbReference type="PROSITE" id="PS51012">
    <property type="entry name" value="ABC_TM2"/>
    <property type="match status" value="1"/>
</dbReference>
<dbReference type="InterPro" id="IPR051449">
    <property type="entry name" value="ABC-2_transporter_component"/>
</dbReference>
<keyword evidence="4" id="KW-1003">Cell membrane</keyword>
<reference evidence="10 11" key="1">
    <citation type="submission" date="2014-09" db="EMBL/GenBank/DDBJ databases">
        <title>Lactobacillus mucosae CRL573 Genome Sequencing.</title>
        <authorList>
            <person name="Bleckwedel J."/>
            <person name="Teran L.C."/>
            <person name="Bonacina J."/>
            <person name="Saavedra L."/>
            <person name="Mozzi F.B."/>
            <person name="Raya R.R."/>
        </authorList>
    </citation>
    <scope>NUCLEOTIDE SEQUENCE [LARGE SCALE GENOMIC DNA]</scope>
    <source>
        <strain evidence="10 11">CRL573</strain>
    </source>
</reference>
<keyword evidence="5 8" id="KW-0812">Transmembrane</keyword>
<feature type="transmembrane region" description="Helical" evidence="8">
    <location>
        <begin position="21"/>
        <end position="39"/>
    </location>
</feature>
<dbReference type="Pfam" id="PF12698">
    <property type="entry name" value="ABC2_membrane_3"/>
    <property type="match status" value="1"/>
</dbReference>
<gene>
    <name evidence="10" type="ORF">LX03_06150</name>
</gene>
<accession>A0A099YD81</accession>
<dbReference type="PANTHER" id="PTHR30294:SF38">
    <property type="entry name" value="TRANSPORT PERMEASE PROTEIN"/>
    <property type="match status" value="1"/>
</dbReference>
<feature type="transmembrane region" description="Helical" evidence="8">
    <location>
        <begin position="268"/>
        <end position="289"/>
    </location>
</feature>
<feature type="transmembrane region" description="Helical" evidence="8">
    <location>
        <begin position="185"/>
        <end position="208"/>
    </location>
</feature>
<evidence type="ECO:0000256" key="3">
    <source>
        <dbReference type="ARBA" id="ARBA00022448"/>
    </source>
</evidence>
<feature type="transmembrane region" description="Helical" evidence="8">
    <location>
        <begin position="229"/>
        <end position="256"/>
    </location>
</feature>
<evidence type="ECO:0000256" key="1">
    <source>
        <dbReference type="ARBA" id="ARBA00004651"/>
    </source>
</evidence>
<proteinExistence type="inferred from homology"/>
<keyword evidence="3" id="KW-0813">Transport</keyword>
<dbReference type="Proteomes" id="UP000030001">
    <property type="component" value="Unassembled WGS sequence"/>
</dbReference>
<evidence type="ECO:0000256" key="4">
    <source>
        <dbReference type="ARBA" id="ARBA00022475"/>
    </source>
</evidence>
<dbReference type="AlphaFoldDB" id="A0A099YD81"/>
<evidence type="ECO:0000313" key="10">
    <source>
        <dbReference type="EMBL" id="KGL66863.1"/>
    </source>
</evidence>
<name>A0A099YD81_LIMMU</name>
<comment type="similarity">
    <text evidence="2">Belongs to the ABC-2 integral membrane protein family.</text>
</comment>
<dbReference type="PANTHER" id="PTHR30294">
    <property type="entry name" value="MEMBRANE COMPONENT OF ABC TRANSPORTER YHHJ-RELATED"/>
    <property type="match status" value="1"/>
</dbReference>
<evidence type="ECO:0000256" key="5">
    <source>
        <dbReference type="ARBA" id="ARBA00022692"/>
    </source>
</evidence>
<keyword evidence="6 8" id="KW-1133">Transmembrane helix</keyword>
<dbReference type="InterPro" id="IPR047817">
    <property type="entry name" value="ABC2_TM_bact-type"/>
</dbReference>
<keyword evidence="7 8" id="KW-0472">Membrane</keyword>
<dbReference type="EMBL" id="JROC01000032">
    <property type="protein sequence ID" value="KGL66863.1"/>
    <property type="molecule type" value="Genomic_DNA"/>
</dbReference>
<feature type="transmembrane region" description="Helical" evidence="8">
    <location>
        <begin position="355"/>
        <end position="373"/>
    </location>
</feature>
<sequence>MRILAVFKRVILEMLRDRRTLALMMFGPLLMLSLIWAMFQTNATQTTVLATQNVDASLVKAVDGTKHLKVVKLAKNERQTPRQLIRKSDYAGVLKEHDDKLTLTLANNNPSQSKLIRQGLSLAKIKLALQNQTRIIKQQQAMLQTLLAQLPATGRQLSVGGQSTAEKKVAVKYLYGSAASTYFDAIFPIMISFIVFFFVFLISGIALLRERTRGTLDRVLATPIRRGELIGGYILGYGTFAIVQTLIIVGFSIWIFKMQVLGSFSGVFLTNILVALVALTLGLLISAFAQSEFQMMQFVPIVVIPQLLFSGLIPFDTMPHWLKLIGYCTPLYYGSTAMTDIIEKGAGLLQVGNELGSLIVFAVLFICLNVVSLRKYRPV</sequence>
<feature type="transmembrane region" description="Helical" evidence="8">
    <location>
        <begin position="296"/>
        <end position="315"/>
    </location>
</feature>
<comment type="caution">
    <text evidence="10">The sequence shown here is derived from an EMBL/GenBank/DDBJ whole genome shotgun (WGS) entry which is preliminary data.</text>
</comment>
<evidence type="ECO:0000256" key="7">
    <source>
        <dbReference type="ARBA" id="ARBA00023136"/>
    </source>
</evidence>
<evidence type="ECO:0000313" key="11">
    <source>
        <dbReference type="Proteomes" id="UP000030001"/>
    </source>
</evidence>
<feature type="domain" description="ABC transmembrane type-2" evidence="9">
    <location>
        <begin position="140"/>
        <end position="376"/>
    </location>
</feature>